<keyword evidence="5" id="KW-1185">Reference proteome</keyword>
<dbReference type="RefSeq" id="XP_016592965.1">
    <property type="nucleotide sequence ID" value="XM_016740463.1"/>
</dbReference>
<proteinExistence type="inferred from homology"/>
<dbReference type="Pfam" id="PF26335">
    <property type="entry name" value="ARB_00930_C"/>
    <property type="match status" value="1"/>
</dbReference>
<dbReference type="GeneID" id="27675882"/>
<dbReference type="InterPro" id="IPR012338">
    <property type="entry name" value="Beta-lactam/transpept-like"/>
</dbReference>
<organism evidence="4 5">
    <name type="scientific">Penicillium expansum</name>
    <name type="common">Blue mold rot fungus</name>
    <dbReference type="NCBI Taxonomy" id="27334"/>
    <lineage>
        <taxon>Eukaryota</taxon>
        <taxon>Fungi</taxon>
        <taxon>Dikarya</taxon>
        <taxon>Ascomycota</taxon>
        <taxon>Pezizomycotina</taxon>
        <taxon>Eurotiomycetes</taxon>
        <taxon>Eurotiomycetidae</taxon>
        <taxon>Eurotiales</taxon>
        <taxon>Aspergillaceae</taxon>
        <taxon>Penicillium</taxon>
    </lineage>
</organism>
<dbReference type="HOGENOM" id="CLU_019706_0_0_1"/>
<dbReference type="Gene3D" id="3.40.710.10">
    <property type="entry name" value="DD-peptidase/beta-lactamase superfamily"/>
    <property type="match status" value="1"/>
</dbReference>
<feature type="domain" description="Beta-lactamase-related" evidence="2">
    <location>
        <begin position="134"/>
        <end position="275"/>
    </location>
</feature>
<dbReference type="InterPro" id="IPR058664">
    <property type="entry name" value="ARB_00930-like_C"/>
</dbReference>
<dbReference type="InterPro" id="IPR051478">
    <property type="entry name" value="Beta-lactamase-like_AB/R"/>
</dbReference>
<evidence type="ECO:0000313" key="4">
    <source>
        <dbReference type="EMBL" id="KGO49555.1"/>
    </source>
</evidence>
<dbReference type="AlphaFoldDB" id="A0A0A2JB49"/>
<gene>
    <name evidence="4" type="ORF">PEX2_031880</name>
</gene>
<dbReference type="InterPro" id="IPR001466">
    <property type="entry name" value="Beta-lactam-related"/>
</dbReference>
<dbReference type="SUPFAM" id="SSF56601">
    <property type="entry name" value="beta-lactamase/transpeptidase-like"/>
    <property type="match status" value="1"/>
</dbReference>
<dbReference type="VEuPathDB" id="FungiDB:PEXP_009450"/>
<reference evidence="4 5" key="1">
    <citation type="journal article" date="2015" name="Mol. Plant Microbe Interact.">
        <title>Genome, transcriptome, and functional analyses of Penicillium expansum provide new insights into secondary metabolism and pathogenicity.</title>
        <authorList>
            <person name="Ballester A.R."/>
            <person name="Marcet-Houben M."/>
            <person name="Levin E."/>
            <person name="Sela N."/>
            <person name="Selma-Lazaro C."/>
            <person name="Carmona L."/>
            <person name="Wisniewski M."/>
            <person name="Droby S."/>
            <person name="Gonzalez-Candelas L."/>
            <person name="Gabaldon T."/>
        </authorList>
    </citation>
    <scope>NUCLEOTIDE SEQUENCE [LARGE SCALE GENOMIC DNA]</scope>
    <source>
        <strain evidence="4 5">MD-8</strain>
    </source>
</reference>
<feature type="domain" description="Beta-lactamase-like ARB-00930-like C-terminal" evidence="3">
    <location>
        <begin position="359"/>
        <end position="448"/>
    </location>
</feature>
<dbReference type="EMBL" id="JQFZ01000379">
    <property type="protein sequence ID" value="KGO49555.1"/>
    <property type="molecule type" value="Genomic_DNA"/>
</dbReference>
<evidence type="ECO:0000259" key="3">
    <source>
        <dbReference type="Pfam" id="PF26335"/>
    </source>
</evidence>
<dbReference type="Proteomes" id="UP000030143">
    <property type="component" value="Unassembled WGS sequence"/>
</dbReference>
<name>A0A0A2JB49_PENEN</name>
<comment type="similarity">
    <text evidence="1">Belongs to the beta-lactamase family.</text>
</comment>
<evidence type="ECO:0000259" key="2">
    <source>
        <dbReference type="Pfam" id="PF00144"/>
    </source>
</evidence>
<evidence type="ECO:0000256" key="1">
    <source>
        <dbReference type="ARBA" id="ARBA00038473"/>
    </source>
</evidence>
<comment type="caution">
    <text evidence="4">The sequence shown here is derived from an EMBL/GenBank/DDBJ whole genome shotgun (WGS) entry which is preliminary data.</text>
</comment>
<dbReference type="STRING" id="27334.A0A0A2JB49"/>
<sequence>MNLVFETDVKLWRTHQIGDRFGEEIERLEESAKKDVGGASHKVVGLTALSAILVEAFNGDTFLGPIFTAPVNLSRSPSLSSSLGQMTQDITTALDVAFGKETRDSVAICGFSIHDSGESPLFDYYHTANGLSPNGTNSVGPDTVFRIGSISKLFTVYQLLLHGGHDLLNEPISRYLDDLPADNGYNTSPTVKWDEIEVGALAGQMGGILRDYFLQGLDQQPPVFPAWETPAYSNAAFRILGYVAANVTNITMVDAFGAAIFRPLGLEHTYASKPPDFSGVIPATGESLWDFELGDDMPGHVVDYYTKGGSIGSYESLLVLIPDYGVTFSVLTAGKDNCLVSKLADVIEDTALKGVATAAREQSAQQFAGRYEGSNQPGDLLVIAVDEMPGLVIREWKSNSIDFLQVAQDYATSTGGGLLQSVRLYPTGISNRDQVIFRAAYNTTTSGISQSGLFDHGYQA</sequence>
<dbReference type="Pfam" id="PF00144">
    <property type="entry name" value="Beta-lactamase"/>
    <property type="match status" value="1"/>
</dbReference>
<protein>
    <submittedName>
        <fullName evidence="4">Beta-lactamase-like protein</fullName>
    </submittedName>
</protein>
<dbReference type="PANTHER" id="PTHR22935">
    <property type="entry name" value="PENICILLIN-BINDING PROTEIN"/>
    <property type="match status" value="1"/>
</dbReference>
<evidence type="ECO:0000313" key="5">
    <source>
        <dbReference type="Proteomes" id="UP000030143"/>
    </source>
</evidence>
<accession>A0A0A2JB49</accession>
<dbReference type="PANTHER" id="PTHR22935:SF95">
    <property type="entry name" value="BETA-LACTAMASE-LIKE 1-RELATED"/>
    <property type="match status" value="1"/>
</dbReference>